<dbReference type="Proteomes" id="UP000274131">
    <property type="component" value="Unassembled WGS sequence"/>
</dbReference>
<dbReference type="PANTHER" id="PTHR46046">
    <property type="entry name" value="PEPTIDYLPROLYL ISOMERASE"/>
    <property type="match status" value="1"/>
</dbReference>
<dbReference type="SUPFAM" id="SSF54534">
    <property type="entry name" value="FKBP-like"/>
    <property type="match status" value="2"/>
</dbReference>
<keyword evidence="2" id="KW-0697">Rotamase</keyword>
<dbReference type="WBParaSite" id="EVEC_0000534301-mRNA-1">
    <property type="protein sequence ID" value="EVEC_0000534301-mRNA-1"/>
    <property type="gene ID" value="EVEC_0000534301"/>
</dbReference>
<evidence type="ECO:0000256" key="2">
    <source>
        <dbReference type="PROSITE-ProRule" id="PRU00277"/>
    </source>
</evidence>
<protein>
    <recommendedName>
        <fullName evidence="2">peptidylprolyl isomerase</fullName>
        <ecNumber evidence="2">5.2.1.8</ecNumber>
    </recommendedName>
</protein>
<keyword evidence="2" id="KW-0413">Isomerase</keyword>
<dbReference type="OrthoDB" id="77911at2759"/>
<feature type="domain" description="PPIase FKBP-type" evidence="3">
    <location>
        <begin position="99"/>
        <end position="161"/>
    </location>
</feature>
<dbReference type="PROSITE" id="PS50059">
    <property type="entry name" value="FKBP_PPIASE"/>
    <property type="match status" value="2"/>
</dbReference>
<organism evidence="6">
    <name type="scientific">Enterobius vermicularis</name>
    <name type="common">Human pinworm</name>
    <dbReference type="NCBI Taxonomy" id="51028"/>
    <lineage>
        <taxon>Eukaryota</taxon>
        <taxon>Metazoa</taxon>
        <taxon>Ecdysozoa</taxon>
        <taxon>Nematoda</taxon>
        <taxon>Chromadorea</taxon>
        <taxon>Rhabditida</taxon>
        <taxon>Spirurina</taxon>
        <taxon>Oxyuridomorpha</taxon>
        <taxon>Oxyuroidea</taxon>
        <taxon>Oxyuridae</taxon>
        <taxon>Enterobius</taxon>
    </lineage>
</organism>
<comment type="catalytic activity">
    <reaction evidence="2">
        <text>[protein]-peptidylproline (omega=180) = [protein]-peptidylproline (omega=0)</text>
        <dbReference type="Rhea" id="RHEA:16237"/>
        <dbReference type="Rhea" id="RHEA-COMP:10747"/>
        <dbReference type="Rhea" id="RHEA-COMP:10748"/>
        <dbReference type="ChEBI" id="CHEBI:83833"/>
        <dbReference type="ChEBI" id="CHEBI:83834"/>
        <dbReference type="EC" id="5.2.1.8"/>
    </reaction>
</comment>
<dbReference type="Gene3D" id="3.10.50.40">
    <property type="match status" value="2"/>
</dbReference>
<evidence type="ECO:0000313" key="4">
    <source>
        <dbReference type="EMBL" id="VDD90223.1"/>
    </source>
</evidence>
<evidence type="ECO:0000256" key="1">
    <source>
        <dbReference type="ARBA" id="ARBA00022737"/>
    </source>
</evidence>
<dbReference type="AlphaFoldDB" id="A0A0N4V561"/>
<reference evidence="4 5" key="2">
    <citation type="submission" date="2018-10" db="EMBL/GenBank/DDBJ databases">
        <authorList>
            <consortium name="Pathogen Informatics"/>
        </authorList>
    </citation>
    <scope>NUCLEOTIDE SEQUENCE [LARGE SCALE GENOMIC DNA]</scope>
</reference>
<dbReference type="PANTHER" id="PTHR46046:SF5">
    <property type="entry name" value="PEPTIDYLPROLYL ISOMERASE"/>
    <property type="match status" value="1"/>
</dbReference>
<reference evidence="6" key="1">
    <citation type="submission" date="2017-02" db="UniProtKB">
        <authorList>
            <consortium name="WormBaseParasite"/>
        </authorList>
    </citation>
    <scope>IDENTIFICATION</scope>
</reference>
<evidence type="ECO:0000313" key="5">
    <source>
        <dbReference type="Proteomes" id="UP000274131"/>
    </source>
</evidence>
<feature type="domain" description="PPIase FKBP-type" evidence="3">
    <location>
        <begin position="1"/>
        <end position="66"/>
    </location>
</feature>
<dbReference type="STRING" id="51028.A0A0N4V561"/>
<keyword evidence="5" id="KW-1185">Reference proteome</keyword>
<dbReference type="EC" id="5.2.1.8" evidence="2"/>
<evidence type="ECO:0000313" key="6">
    <source>
        <dbReference type="WBParaSite" id="EVEC_0000534301-mRNA-1"/>
    </source>
</evidence>
<keyword evidence="1" id="KW-0677">Repeat</keyword>
<dbReference type="InterPro" id="IPR046357">
    <property type="entry name" value="PPIase_dom_sf"/>
</dbReference>
<dbReference type="InterPro" id="IPR051989">
    <property type="entry name" value="FKBP-like_isomerase"/>
</dbReference>
<dbReference type="InterPro" id="IPR001179">
    <property type="entry name" value="PPIase_FKBP_dom"/>
</dbReference>
<evidence type="ECO:0000259" key="3">
    <source>
        <dbReference type="PROSITE" id="PS50059"/>
    </source>
</evidence>
<dbReference type="EMBL" id="UXUI01008015">
    <property type="protein sequence ID" value="VDD90223.1"/>
    <property type="molecule type" value="Genomic_DNA"/>
</dbReference>
<proteinExistence type="predicted"/>
<sequence>MARYTFVLGRGEAIRAMDSAMRGMCEGEQRRIVIPPEARMYEDENVIQGVGPDDTLYYFVELHSIFRPNPGESWMEDDGLYIEVTHKIPDDECKKAQTGDVVHQHYTLFLRDGTFIDSSVQRNKPFIFKLGAKQVIEGMDRAVLGMCEGERRKIVIPPELGGFSLSTTRFVC</sequence>
<dbReference type="GO" id="GO:0005783">
    <property type="term" value="C:endoplasmic reticulum"/>
    <property type="evidence" value="ECO:0007669"/>
    <property type="project" value="TreeGrafter"/>
</dbReference>
<gene>
    <name evidence="4" type="ORF">EVEC_LOCUS4974</name>
</gene>
<accession>A0A0N4V561</accession>
<dbReference type="Pfam" id="PF00254">
    <property type="entry name" value="FKBP_C"/>
    <property type="match status" value="2"/>
</dbReference>
<name>A0A0N4V561_ENTVE</name>
<dbReference type="GO" id="GO:0003755">
    <property type="term" value="F:peptidyl-prolyl cis-trans isomerase activity"/>
    <property type="evidence" value="ECO:0007669"/>
    <property type="project" value="UniProtKB-KW"/>
</dbReference>